<dbReference type="AlphaFoldDB" id="A0A9R1V693"/>
<dbReference type="Proteomes" id="UP000235145">
    <property type="component" value="Unassembled WGS sequence"/>
</dbReference>
<proteinExistence type="predicted"/>
<evidence type="ECO:0008006" key="3">
    <source>
        <dbReference type="Google" id="ProtNLM"/>
    </source>
</evidence>
<evidence type="ECO:0000313" key="2">
    <source>
        <dbReference type="Proteomes" id="UP000235145"/>
    </source>
</evidence>
<dbReference type="PANTHER" id="PTHR33116">
    <property type="entry name" value="REVERSE TRANSCRIPTASE ZINC-BINDING DOMAIN-CONTAINING PROTEIN-RELATED-RELATED"/>
    <property type="match status" value="1"/>
</dbReference>
<protein>
    <recommendedName>
        <fullName evidence="3">Reverse transcriptase zinc-binding domain-containing protein</fullName>
    </recommendedName>
</protein>
<reference evidence="1 2" key="1">
    <citation type="journal article" date="2017" name="Nat. Commun.">
        <title>Genome assembly with in vitro proximity ligation data and whole-genome triplication in lettuce.</title>
        <authorList>
            <person name="Reyes-Chin-Wo S."/>
            <person name="Wang Z."/>
            <person name="Yang X."/>
            <person name="Kozik A."/>
            <person name="Arikit S."/>
            <person name="Song C."/>
            <person name="Xia L."/>
            <person name="Froenicke L."/>
            <person name="Lavelle D.O."/>
            <person name="Truco M.J."/>
            <person name="Xia R."/>
            <person name="Zhu S."/>
            <person name="Xu C."/>
            <person name="Xu H."/>
            <person name="Xu X."/>
            <person name="Cox K."/>
            <person name="Korf I."/>
            <person name="Meyers B.C."/>
            <person name="Michelmore R.W."/>
        </authorList>
    </citation>
    <scope>NUCLEOTIDE SEQUENCE [LARGE SCALE GENOMIC DNA]</scope>
    <source>
        <strain evidence="2">cv. Salinas</strain>
        <tissue evidence="1">Seedlings</tissue>
    </source>
</reference>
<sequence>MEGLNIALKEAFQKSIIQGISFPISVVYLSHLFYADDASQLQKLVENFKVLSCGVRLKGEHFQKSKLYCIDVSDRDLAASARVILVGANMGLIKNWKPLIDRVQTRLSSWKAATLSLGRRLTLVKSMLVWDKVIAHKENGGLGVRSLRAANFALLTKWIWRIKEEKDTVWKNVIIAIHNLDRNRKPINKLVKNSIILVSSMKHG</sequence>
<gene>
    <name evidence="1" type="ORF">LSAT_V11C600316660</name>
</gene>
<dbReference type="PANTHER" id="PTHR33116:SF79">
    <property type="entry name" value="REVERSE TRANSCRIPTASE DOMAIN, ZINC FINGER, CCHC-TYPE-RELATED"/>
    <property type="match status" value="1"/>
</dbReference>
<evidence type="ECO:0000313" key="1">
    <source>
        <dbReference type="EMBL" id="KAJ0199649.1"/>
    </source>
</evidence>
<comment type="caution">
    <text evidence="1">The sequence shown here is derived from an EMBL/GenBank/DDBJ whole genome shotgun (WGS) entry which is preliminary data.</text>
</comment>
<dbReference type="EMBL" id="NBSK02000006">
    <property type="protein sequence ID" value="KAJ0199649.1"/>
    <property type="molecule type" value="Genomic_DNA"/>
</dbReference>
<accession>A0A9R1V693</accession>
<keyword evidence="2" id="KW-1185">Reference proteome</keyword>
<organism evidence="1 2">
    <name type="scientific">Lactuca sativa</name>
    <name type="common">Garden lettuce</name>
    <dbReference type="NCBI Taxonomy" id="4236"/>
    <lineage>
        <taxon>Eukaryota</taxon>
        <taxon>Viridiplantae</taxon>
        <taxon>Streptophyta</taxon>
        <taxon>Embryophyta</taxon>
        <taxon>Tracheophyta</taxon>
        <taxon>Spermatophyta</taxon>
        <taxon>Magnoliopsida</taxon>
        <taxon>eudicotyledons</taxon>
        <taxon>Gunneridae</taxon>
        <taxon>Pentapetalae</taxon>
        <taxon>asterids</taxon>
        <taxon>campanulids</taxon>
        <taxon>Asterales</taxon>
        <taxon>Asteraceae</taxon>
        <taxon>Cichorioideae</taxon>
        <taxon>Cichorieae</taxon>
        <taxon>Lactucinae</taxon>
        <taxon>Lactuca</taxon>
    </lineage>
</organism>
<name>A0A9R1V693_LACSA</name>